<dbReference type="InterPro" id="IPR036890">
    <property type="entry name" value="HATPase_C_sf"/>
</dbReference>
<keyword evidence="3" id="KW-0808">Transferase</keyword>
<keyword evidence="1" id="KW-0812">Transmembrane</keyword>
<evidence type="ECO:0000313" key="3">
    <source>
        <dbReference type="EMBL" id="TFZ02259.1"/>
    </source>
</evidence>
<dbReference type="PANTHER" id="PTHR34220">
    <property type="entry name" value="SENSOR HISTIDINE KINASE YPDA"/>
    <property type="match status" value="1"/>
</dbReference>
<gene>
    <name evidence="3" type="ORF">EZ313_13375</name>
</gene>
<dbReference type="SUPFAM" id="SSF55874">
    <property type="entry name" value="ATPase domain of HSP90 chaperone/DNA topoisomerase II/histidine kinase"/>
    <property type="match status" value="1"/>
</dbReference>
<dbReference type="GO" id="GO:0000155">
    <property type="term" value="F:phosphorelay sensor kinase activity"/>
    <property type="evidence" value="ECO:0007669"/>
    <property type="project" value="InterPro"/>
</dbReference>
<name>A0A4Z0BW77_9BURK</name>
<organism evidence="3 4">
    <name type="scientific">Ramlibacter henchirensis</name>
    <dbReference type="NCBI Taxonomy" id="204072"/>
    <lineage>
        <taxon>Bacteria</taxon>
        <taxon>Pseudomonadati</taxon>
        <taxon>Pseudomonadota</taxon>
        <taxon>Betaproteobacteria</taxon>
        <taxon>Burkholderiales</taxon>
        <taxon>Comamonadaceae</taxon>
        <taxon>Ramlibacter</taxon>
    </lineage>
</organism>
<dbReference type="PANTHER" id="PTHR34220:SF9">
    <property type="entry name" value="SIGNAL TRANSDUCTION HISTIDINE KINASE INTERNAL REGION DOMAIN-CONTAINING PROTEIN"/>
    <property type="match status" value="1"/>
</dbReference>
<dbReference type="GO" id="GO:0016020">
    <property type="term" value="C:membrane"/>
    <property type="evidence" value="ECO:0007669"/>
    <property type="project" value="InterPro"/>
</dbReference>
<reference evidence="3 4" key="1">
    <citation type="submission" date="2019-03" db="EMBL/GenBank/DDBJ databases">
        <title>Ramlibacter henchirensis DSM 14656, whole genome shotgun sequence.</title>
        <authorList>
            <person name="Zhang X."/>
            <person name="Feng G."/>
            <person name="Zhu H."/>
        </authorList>
    </citation>
    <scope>NUCLEOTIDE SEQUENCE [LARGE SCALE GENOMIC DNA]</scope>
    <source>
        <strain evidence="3 4">DSM 14656</strain>
    </source>
</reference>
<keyword evidence="4" id="KW-1185">Reference proteome</keyword>
<dbReference type="EMBL" id="SMLM01000002">
    <property type="protein sequence ID" value="TFZ02259.1"/>
    <property type="molecule type" value="Genomic_DNA"/>
</dbReference>
<dbReference type="InterPro" id="IPR010559">
    <property type="entry name" value="Sig_transdc_His_kin_internal"/>
</dbReference>
<dbReference type="Pfam" id="PF02518">
    <property type="entry name" value="HATPase_c"/>
    <property type="match status" value="1"/>
</dbReference>
<sequence length="373" mass="40982">MSAPPADRPLPLFPVVRIDPRAKLRHLLQTWLFCIAIAVLQYAFEPNKPFLPNLAFSVSIGSFSWAVVDLGRHFFPSSRETGWPDRLPGLVLVLAGIAAGYLGGTSLGDALCRTFGWYGEVAPVHSATDRRSALLITTMAGIVASYYFYSVSRGHYLERQMAEARRHADEARLKLLETQLEPHMLFNTLANLRALIAVDPPRAQRMLDHMIAYLRATLDASRATTHPLQVEFDRVRDYLELMAIRMGPRLSYELDLPQELAQHPVPTLLLQPLVENAIQHGLEPKVEGGRLTVQARSDGGELVVVVSDTGVGLSGPVAQGHGFGLTQVRERLTTLYGPAARLSLDPLPSAPGEGWGGDTHGAQVTIRLPLRTQ</sequence>
<evidence type="ECO:0000256" key="1">
    <source>
        <dbReference type="SAM" id="Phobius"/>
    </source>
</evidence>
<dbReference type="Gene3D" id="3.30.565.10">
    <property type="entry name" value="Histidine kinase-like ATPase, C-terminal domain"/>
    <property type="match status" value="1"/>
</dbReference>
<feature type="transmembrane region" description="Helical" evidence="1">
    <location>
        <begin position="50"/>
        <end position="68"/>
    </location>
</feature>
<accession>A0A4Z0BW77</accession>
<dbReference type="InterPro" id="IPR050640">
    <property type="entry name" value="Bact_2-comp_sensor_kinase"/>
</dbReference>
<dbReference type="SMART" id="SM00387">
    <property type="entry name" value="HATPase_c"/>
    <property type="match status" value="1"/>
</dbReference>
<feature type="transmembrane region" description="Helical" evidence="1">
    <location>
        <begin position="89"/>
        <end position="111"/>
    </location>
</feature>
<dbReference type="InterPro" id="IPR003594">
    <property type="entry name" value="HATPase_dom"/>
</dbReference>
<evidence type="ECO:0000259" key="2">
    <source>
        <dbReference type="SMART" id="SM00387"/>
    </source>
</evidence>
<dbReference type="RefSeq" id="WP_135263786.1">
    <property type="nucleotide sequence ID" value="NZ_SMLM01000002.1"/>
</dbReference>
<keyword evidence="1" id="KW-0472">Membrane</keyword>
<dbReference type="OrthoDB" id="2514702at2"/>
<protein>
    <submittedName>
        <fullName evidence="3">Sensor histidine kinase</fullName>
    </submittedName>
</protein>
<feature type="transmembrane region" description="Helical" evidence="1">
    <location>
        <begin position="27"/>
        <end position="44"/>
    </location>
</feature>
<comment type="caution">
    <text evidence="3">The sequence shown here is derived from an EMBL/GenBank/DDBJ whole genome shotgun (WGS) entry which is preliminary data.</text>
</comment>
<evidence type="ECO:0000313" key="4">
    <source>
        <dbReference type="Proteomes" id="UP000298180"/>
    </source>
</evidence>
<keyword evidence="1" id="KW-1133">Transmembrane helix</keyword>
<keyword evidence="3" id="KW-0418">Kinase</keyword>
<feature type="transmembrane region" description="Helical" evidence="1">
    <location>
        <begin position="131"/>
        <end position="149"/>
    </location>
</feature>
<feature type="domain" description="Histidine kinase/HSP90-like ATPase" evidence="2">
    <location>
        <begin position="265"/>
        <end position="372"/>
    </location>
</feature>
<dbReference type="Pfam" id="PF06580">
    <property type="entry name" value="His_kinase"/>
    <property type="match status" value="1"/>
</dbReference>
<dbReference type="AlphaFoldDB" id="A0A4Z0BW77"/>
<proteinExistence type="predicted"/>
<dbReference type="Proteomes" id="UP000298180">
    <property type="component" value="Unassembled WGS sequence"/>
</dbReference>